<accession>A0A9D1GPM6</accession>
<comment type="caution">
    <text evidence="2">The sequence shown here is derived from an EMBL/GenBank/DDBJ whole genome shotgun (WGS) entry which is preliminary data.</text>
</comment>
<organism evidence="2 3">
    <name type="scientific">Candidatus Cryptobacteroides merdipullorum</name>
    <dbReference type="NCBI Taxonomy" id="2840771"/>
    <lineage>
        <taxon>Bacteria</taxon>
        <taxon>Pseudomonadati</taxon>
        <taxon>Bacteroidota</taxon>
        <taxon>Bacteroidia</taxon>
        <taxon>Bacteroidales</taxon>
        <taxon>Candidatus Cryptobacteroides</taxon>
    </lineage>
</organism>
<evidence type="ECO:0000259" key="1">
    <source>
        <dbReference type="Pfam" id="PF01966"/>
    </source>
</evidence>
<protein>
    <submittedName>
        <fullName evidence="2">HD domain-containing protein</fullName>
    </submittedName>
</protein>
<dbReference type="Gene3D" id="1.10.3210.10">
    <property type="entry name" value="Hypothetical protein af1432"/>
    <property type="match status" value="1"/>
</dbReference>
<reference evidence="2" key="1">
    <citation type="submission" date="2020-10" db="EMBL/GenBank/DDBJ databases">
        <authorList>
            <person name="Gilroy R."/>
        </authorList>
    </citation>
    <scope>NUCLEOTIDE SEQUENCE</scope>
    <source>
        <strain evidence="2">ChiHecec2B26-709</strain>
    </source>
</reference>
<sequence>MELRTYIESEILPLYLGFDRAHGPEHARAVIDRSLALAEIYGLDLDMVYTAAAYHDTGLSEGRERHHLVSGRIIRADRNLRKWFNEEQIETIAQAAEDHRASAEREPRSIYGRILAEADRQIDPELTIRRTVQYGLSHYPEMDKEEHWRRMVEHLNAKYAEGGYLKLLIPESDNAARLAELRELMRDETRLRAIFEKEYSAGRSE</sequence>
<dbReference type="Proteomes" id="UP000886881">
    <property type="component" value="Unassembled WGS sequence"/>
</dbReference>
<dbReference type="Pfam" id="PF01966">
    <property type="entry name" value="HD"/>
    <property type="match status" value="1"/>
</dbReference>
<dbReference type="EMBL" id="DVLC01000148">
    <property type="protein sequence ID" value="HIT47848.1"/>
    <property type="molecule type" value="Genomic_DNA"/>
</dbReference>
<gene>
    <name evidence="2" type="ORF">IAC35_08370</name>
</gene>
<feature type="domain" description="HD" evidence="1">
    <location>
        <begin position="25"/>
        <end position="120"/>
    </location>
</feature>
<evidence type="ECO:0000313" key="2">
    <source>
        <dbReference type="EMBL" id="HIT47848.1"/>
    </source>
</evidence>
<name>A0A9D1GPM6_9BACT</name>
<dbReference type="InterPro" id="IPR003607">
    <property type="entry name" value="HD/PDEase_dom"/>
</dbReference>
<dbReference type="InterPro" id="IPR006674">
    <property type="entry name" value="HD_domain"/>
</dbReference>
<evidence type="ECO:0000313" key="3">
    <source>
        <dbReference type="Proteomes" id="UP000886881"/>
    </source>
</evidence>
<reference evidence="2" key="2">
    <citation type="journal article" date="2021" name="PeerJ">
        <title>Extensive microbial diversity within the chicken gut microbiome revealed by metagenomics and culture.</title>
        <authorList>
            <person name="Gilroy R."/>
            <person name="Ravi A."/>
            <person name="Getino M."/>
            <person name="Pursley I."/>
            <person name="Horton D.L."/>
            <person name="Alikhan N.F."/>
            <person name="Baker D."/>
            <person name="Gharbi K."/>
            <person name="Hall N."/>
            <person name="Watson M."/>
            <person name="Adriaenssens E.M."/>
            <person name="Foster-Nyarko E."/>
            <person name="Jarju S."/>
            <person name="Secka A."/>
            <person name="Antonio M."/>
            <person name="Oren A."/>
            <person name="Chaudhuri R.R."/>
            <person name="La Ragione R."/>
            <person name="Hildebrand F."/>
            <person name="Pallen M.J."/>
        </authorList>
    </citation>
    <scope>NUCLEOTIDE SEQUENCE</scope>
    <source>
        <strain evidence="2">ChiHecec2B26-709</strain>
    </source>
</reference>
<dbReference type="SUPFAM" id="SSF109604">
    <property type="entry name" value="HD-domain/PDEase-like"/>
    <property type="match status" value="1"/>
</dbReference>
<dbReference type="CDD" id="cd00077">
    <property type="entry name" value="HDc"/>
    <property type="match status" value="1"/>
</dbReference>
<proteinExistence type="predicted"/>
<dbReference type="AlphaFoldDB" id="A0A9D1GPM6"/>